<evidence type="ECO:0000313" key="4">
    <source>
        <dbReference type="Proteomes" id="UP001140513"/>
    </source>
</evidence>
<keyword evidence="4" id="KW-1185">Reference proteome</keyword>
<evidence type="ECO:0000313" key="3">
    <source>
        <dbReference type="EMBL" id="KAJ4359962.1"/>
    </source>
</evidence>
<dbReference type="AlphaFoldDB" id="A0A9W8XUF3"/>
<feature type="region of interest" description="Disordered" evidence="2">
    <location>
        <begin position="172"/>
        <end position="195"/>
    </location>
</feature>
<evidence type="ECO:0000256" key="2">
    <source>
        <dbReference type="SAM" id="MobiDB-lite"/>
    </source>
</evidence>
<name>A0A9W8XUF3_9PLEO</name>
<comment type="caution">
    <text evidence="3">The sequence shown here is derived from an EMBL/GenBank/DDBJ whole genome shotgun (WGS) entry which is preliminary data.</text>
</comment>
<gene>
    <name evidence="3" type="ORF">N0V89_000521</name>
</gene>
<protein>
    <submittedName>
        <fullName evidence="3">Uncharacterized protein</fullName>
    </submittedName>
</protein>
<dbReference type="RefSeq" id="XP_056076164.1">
    <property type="nucleotide sequence ID" value="XM_056209342.1"/>
</dbReference>
<sequence length="543" mass="62022">MGLADRIARKLARKRPSGRLSRLEKTAYRRAQSLESNHASIAAIWSEFGVAPPPGALRRRPDSPIPATFYDHSTRKIKKSRTRHRTTGRGAYLTPGQHKGERIVPFNPARSIQNQIDGEQPELVSNSELRGTEINVARSTDAYLSTEAEEFHAQLAARVQDDEDLEYMPTNRDVPAPAQNDHREQAGHGQQSLDFRPQRCINIATINRNPAKLGQSNAMRKQLAKMDKAADEYDDKENIREAALTELSPSTLQSEESAARKTDQAGFIDARRSDINHHTRLLTVTEFMMERGLPQTLDSLRKIPETHSIQPLQLSNIHDNVLHNDVTDFLFNACEMTESLVHQVRSTDYTFADDTSRITAESLDLPTAHDALRYCSQLFQEAEGSLYDHSQYHVLHSITIKMNQELVRGEFYDLAGAYECSIPQYNIHMPVTQIFEFLEWSKEYRTGVLFNVSRLHSEPGIRDKLWHRILHAAPHVCRSKEILLVLLLAPKEDLVEEVRSFFYVDTEWYNRTKNNCLRDFCDVSGMSIGRVEELFNATTNEFH</sequence>
<proteinExistence type="predicted"/>
<dbReference type="Proteomes" id="UP001140513">
    <property type="component" value="Unassembled WGS sequence"/>
</dbReference>
<dbReference type="GeneID" id="80904051"/>
<reference evidence="3" key="1">
    <citation type="submission" date="2022-10" db="EMBL/GenBank/DDBJ databases">
        <title>Tapping the CABI collections for fungal endophytes: first genome assemblies for Collariella, Neodidymelliopsis, Ascochyta clinopodiicola, Didymella pomorum, Didymosphaeria variabile, Neocosmospora piperis and Neocucurbitaria cava.</title>
        <authorList>
            <person name="Hill R."/>
        </authorList>
    </citation>
    <scope>NUCLEOTIDE SEQUENCE</scope>
    <source>
        <strain evidence="3">IMI 356815</strain>
    </source>
</reference>
<evidence type="ECO:0000256" key="1">
    <source>
        <dbReference type="SAM" id="Coils"/>
    </source>
</evidence>
<accession>A0A9W8XUF3</accession>
<keyword evidence="1" id="KW-0175">Coiled coil</keyword>
<organism evidence="3 4">
    <name type="scientific">Didymosphaeria variabile</name>
    <dbReference type="NCBI Taxonomy" id="1932322"/>
    <lineage>
        <taxon>Eukaryota</taxon>
        <taxon>Fungi</taxon>
        <taxon>Dikarya</taxon>
        <taxon>Ascomycota</taxon>
        <taxon>Pezizomycotina</taxon>
        <taxon>Dothideomycetes</taxon>
        <taxon>Pleosporomycetidae</taxon>
        <taxon>Pleosporales</taxon>
        <taxon>Massarineae</taxon>
        <taxon>Didymosphaeriaceae</taxon>
        <taxon>Didymosphaeria</taxon>
    </lineage>
</organism>
<feature type="region of interest" description="Disordered" evidence="2">
    <location>
        <begin position="82"/>
        <end position="102"/>
    </location>
</feature>
<feature type="coiled-coil region" evidence="1">
    <location>
        <begin position="219"/>
        <end position="246"/>
    </location>
</feature>
<dbReference type="EMBL" id="JAPEUX010000001">
    <property type="protein sequence ID" value="KAJ4359962.1"/>
    <property type="molecule type" value="Genomic_DNA"/>
</dbReference>